<comment type="caution">
    <text evidence="12">The sequence shown here is derived from an EMBL/GenBank/DDBJ whole genome shotgun (WGS) entry which is preliminary data.</text>
</comment>
<evidence type="ECO:0000256" key="3">
    <source>
        <dbReference type="ARBA" id="ARBA00016937"/>
    </source>
</evidence>
<keyword evidence="6" id="KW-0378">Hydrolase</keyword>
<reference evidence="12 13" key="1">
    <citation type="submission" date="2024-08" db="EMBL/GenBank/DDBJ databases">
        <authorList>
            <person name="Cucini C."/>
            <person name="Frati F."/>
        </authorList>
    </citation>
    <scope>NUCLEOTIDE SEQUENCE [LARGE SCALE GENOMIC DNA]</scope>
</reference>
<keyword evidence="4" id="KW-0698">rRNA processing</keyword>
<dbReference type="SMART" id="SM00479">
    <property type="entry name" value="EXOIII"/>
    <property type="match status" value="1"/>
</dbReference>
<feature type="region of interest" description="Disordered" evidence="10">
    <location>
        <begin position="1"/>
        <end position="162"/>
    </location>
</feature>
<proteinExistence type="inferred from homology"/>
<evidence type="ECO:0000256" key="4">
    <source>
        <dbReference type="ARBA" id="ARBA00022552"/>
    </source>
</evidence>
<feature type="compositionally biased region" description="Low complexity" evidence="10">
    <location>
        <begin position="19"/>
        <end position="33"/>
    </location>
</feature>
<feature type="compositionally biased region" description="Polar residues" evidence="10">
    <location>
        <begin position="77"/>
        <end position="90"/>
    </location>
</feature>
<comment type="subcellular location">
    <subcellularLocation>
        <location evidence="1">Nucleus</location>
    </subcellularLocation>
</comment>
<keyword evidence="5" id="KW-0540">Nuclease</keyword>
<keyword evidence="13" id="KW-1185">Reference proteome</keyword>
<dbReference type="PANTHER" id="PTHR12801">
    <property type="entry name" value="RNA EXONUCLEASE REXO1 / RECO3 FAMILY MEMBER-RELATED"/>
    <property type="match status" value="1"/>
</dbReference>
<evidence type="ECO:0000256" key="8">
    <source>
        <dbReference type="ARBA" id="ARBA00023242"/>
    </source>
</evidence>
<evidence type="ECO:0000256" key="7">
    <source>
        <dbReference type="ARBA" id="ARBA00022839"/>
    </source>
</evidence>
<evidence type="ECO:0000256" key="10">
    <source>
        <dbReference type="SAM" id="MobiDB-lite"/>
    </source>
</evidence>
<comment type="similarity">
    <text evidence="2">Belongs to the REXO4 family.</text>
</comment>
<feature type="domain" description="Exonuclease" evidence="11">
    <location>
        <begin position="234"/>
        <end position="392"/>
    </location>
</feature>
<accession>A0ABP1PZY5</accession>
<evidence type="ECO:0000256" key="2">
    <source>
        <dbReference type="ARBA" id="ARBA00010489"/>
    </source>
</evidence>
<dbReference type="InterPro" id="IPR013520">
    <property type="entry name" value="Ribonucl_H"/>
</dbReference>
<keyword evidence="8" id="KW-0539">Nucleus</keyword>
<feature type="compositionally biased region" description="Low complexity" evidence="10">
    <location>
        <begin position="125"/>
        <end position="140"/>
    </location>
</feature>
<dbReference type="PANTHER" id="PTHR12801:SF45">
    <property type="entry name" value="RNA EXONUCLEASE 4"/>
    <property type="match status" value="1"/>
</dbReference>
<feature type="compositionally biased region" description="Polar residues" evidence="10">
    <location>
        <begin position="151"/>
        <end position="160"/>
    </location>
</feature>
<dbReference type="Proteomes" id="UP001642540">
    <property type="component" value="Unassembled WGS sequence"/>
</dbReference>
<protein>
    <recommendedName>
        <fullName evidence="3">RNA exonuclease 4</fullName>
    </recommendedName>
</protein>
<dbReference type="SUPFAM" id="SSF53098">
    <property type="entry name" value="Ribonuclease H-like"/>
    <property type="match status" value="1"/>
</dbReference>
<keyword evidence="7" id="KW-0269">Exonuclease</keyword>
<evidence type="ECO:0000256" key="6">
    <source>
        <dbReference type="ARBA" id="ARBA00022801"/>
    </source>
</evidence>
<evidence type="ECO:0000256" key="5">
    <source>
        <dbReference type="ARBA" id="ARBA00022722"/>
    </source>
</evidence>
<dbReference type="CDD" id="cd06144">
    <property type="entry name" value="REX4_like"/>
    <property type="match status" value="1"/>
</dbReference>
<evidence type="ECO:0000313" key="13">
    <source>
        <dbReference type="Proteomes" id="UP001642540"/>
    </source>
</evidence>
<evidence type="ECO:0000313" key="12">
    <source>
        <dbReference type="EMBL" id="CAL8082030.1"/>
    </source>
</evidence>
<feature type="compositionally biased region" description="Basic and acidic residues" evidence="10">
    <location>
        <begin position="91"/>
        <end position="116"/>
    </location>
</feature>
<evidence type="ECO:0000259" key="11">
    <source>
        <dbReference type="SMART" id="SM00479"/>
    </source>
</evidence>
<organism evidence="12 13">
    <name type="scientific">Orchesella dallaii</name>
    <dbReference type="NCBI Taxonomy" id="48710"/>
    <lineage>
        <taxon>Eukaryota</taxon>
        <taxon>Metazoa</taxon>
        <taxon>Ecdysozoa</taxon>
        <taxon>Arthropoda</taxon>
        <taxon>Hexapoda</taxon>
        <taxon>Collembola</taxon>
        <taxon>Entomobryomorpha</taxon>
        <taxon>Entomobryoidea</taxon>
        <taxon>Orchesellidae</taxon>
        <taxon>Orchesellinae</taxon>
        <taxon>Orchesella</taxon>
    </lineage>
</organism>
<dbReference type="Pfam" id="PF00929">
    <property type="entry name" value="RNase_T"/>
    <property type="match status" value="1"/>
</dbReference>
<dbReference type="InterPro" id="IPR036397">
    <property type="entry name" value="RNaseH_sf"/>
</dbReference>
<dbReference type="InterPro" id="IPR037431">
    <property type="entry name" value="REX4_DEDDh_dom"/>
</dbReference>
<dbReference type="Gene3D" id="3.30.420.10">
    <property type="entry name" value="Ribonuclease H-like superfamily/Ribonuclease H"/>
    <property type="match status" value="1"/>
</dbReference>
<name>A0ABP1PZY5_9HEXA</name>
<dbReference type="InterPro" id="IPR012337">
    <property type="entry name" value="RNaseH-like_sf"/>
</dbReference>
<feature type="compositionally biased region" description="Polar residues" evidence="10">
    <location>
        <begin position="44"/>
        <end position="60"/>
    </location>
</feature>
<comment type="function">
    <text evidence="9">Exoribonuclease involved in ribosome biosynthesis. Involved in the processing of ITS1, the internal transcribed spacer localized between the 18S and 5.8S rRNAs.</text>
</comment>
<evidence type="ECO:0000256" key="9">
    <source>
        <dbReference type="ARBA" id="ARBA00025599"/>
    </source>
</evidence>
<sequence length="575" mass="64237">MIPSTSTKPQGKLKHKSPRQSQPSTSQQNTSSRIKPVAKIPSSRADSSSNWRALLQTQGKSVKEPPPAPRPKETSRPVPTNNAASSSRSVTDARDTKRFKNCPDVESRRGVTERSRSASQTRSNSQLSMASSEAGSSSLGTDNFETESEAETSIVQQDQSQRVKQEFRALGLSNSKASHRPSRPVDRAMKFGAEDFLKIPGEGLNEFGFFDYNHYGMLRTPFIPAHEEFMKDTGIIAMDCEMVGVGPMKESALARVSIVNEFGFCLYDKFVKPKVEVTDYRTQFSGIRENDLKNATPFQIVTKEVARILKSHIIVGHSLKSDLAVLYLFHQKSRIRDTASYFRKLFHSKTPKLKTLVKKILGVEIQQGEHNSIVDAQATMALYRLCQKDWEDSVRQSNRGINVLKLALDELKELNAACAAEAQKPAPPPATPARVTTWYETEENIPPYFNHVPMPACVPPPPPACLPQPPQALNNYPSDNFIPCYNNVPFNVPVYPSPPSMPMPPVVHFNAYNGVPAPPVYQNIPQHNFGPSPYVLHPQHHLHVQPHPPPVQFIEPPVLYPVYSIPYYSMPYVQM</sequence>
<evidence type="ECO:0000256" key="1">
    <source>
        <dbReference type="ARBA" id="ARBA00004123"/>
    </source>
</evidence>
<gene>
    <name evidence="12" type="ORF">ODALV1_LOCUS5095</name>
</gene>
<dbReference type="EMBL" id="CAXLJM020000015">
    <property type="protein sequence ID" value="CAL8082030.1"/>
    <property type="molecule type" value="Genomic_DNA"/>
</dbReference>
<dbReference type="InterPro" id="IPR047021">
    <property type="entry name" value="REXO1/3/4-like"/>
</dbReference>